<dbReference type="EMBL" id="PPCN01000010">
    <property type="protein sequence ID" value="POF29033.1"/>
    <property type="molecule type" value="Genomic_DNA"/>
</dbReference>
<gene>
    <name evidence="3" type="ORF">CLV41_11037</name>
</gene>
<name>A0A2S3UN94_9HYPH</name>
<evidence type="ECO:0000256" key="1">
    <source>
        <dbReference type="SAM" id="MobiDB-lite"/>
    </source>
</evidence>
<accession>A0A2S3UN94</accession>
<dbReference type="AlphaFoldDB" id="A0A2S3UN94"/>
<feature type="compositionally biased region" description="Polar residues" evidence="1">
    <location>
        <begin position="81"/>
        <end position="90"/>
    </location>
</feature>
<sequence length="127" mass="13273">MLSFKKTMTPVLSALFVSTALVGSVQAEGVFNGDANGEEPLKPAAQASANIEAQADSSNDLPLDGTKDMVGDLNGEEPLTLKQQAQTNAEAQMDASDDLPADGTRKIYGDLSGDEPTNQPMIDTDDS</sequence>
<keyword evidence="4" id="KW-1185">Reference proteome</keyword>
<evidence type="ECO:0000256" key="2">
    <source>
        <dbReference type="SAM" id="SignalP"/>
    </source>
</evidence>
<evidence type="ECO:0000313" key="4">
    <source>
        <dbReference type="Proteomes" id="UP000236959"/>
    </source>
</evidence>
<comment type="caution">
    <text evidence="3">The sequence shown here is derived from an EMBL/GenBank/DDBJ whole genome shotgun (WGS) entry which is preliminary data.</text>
</comment>
<reference evidence="3 4" key="1">
    <citation type="submission" date="2018-01" db="EMBL/GenBank/DDBJ databases">
        <title>Genomic Encyclopedia of Archaeal and Bacterial Type Strains, Phase II (KMG-II): from individual species to whole genera.</title>
        <authorList>
            <person name="Goeker M."/>
        </authorList>
    </citation>
    <scope>NUCLEOTIDE SEQUENCE [LARGE SCALE GENOMIC DNA]</scope>
    <source>
        <strain evidence="3 4">DSM 17023</strain>
    </source>
</reference>
<proteinExistence type="predicted"/>
<evidence type="ECO:0000313" key="3">
    <source>
        <dbReference type="EMBL" id="POF29033.1"/>
    </source>
</evidence>
<dbReference type="RefSeq" id="WP_103224196.1">
    <property type="nucleotide sequence ID" value="NZ_PPCN01000010.1"/>
</dbReference>
<dbReference type="OrthoDB" id="11219at478070"/>
<feature type="region of interest" description="Disordered" evidence="1">
    <location>
        <begin position="32"/>
        <end position="127"/>
    </location>
</feature>
<feature type="compositionally biased region" description="Low complexity" evidence="1">
    <location>
        <begin position="44"/>
        <end position="55"/>
    </location>
</feature>
<feature type="chain" id="PRO_5015429531" evidence="2">
    <location>
        <begin position="28"/>
        <end position="127"/>
    </location>
</feature>
<keyword evidence="2" id="KW-0732">Signal</keyword>
<dbReference type="Proteomes" id="UP000236959">
    <property type="component" value="Unassembled WGS sequence"/>
</dbReference>
<feature type="signal peptide" evidence="2">
    <location>
        <begin position="1"/>
        <end position="27"/>
    </location>
</feature>
<protein>
    <submittedName>
        <fullName evidence="3">Uncharacterized protein</fullName>
    </submittedName>
</protein>
<organism evidence="3 4">
    <name type="scientific">Roseibium marinum</name>
    <dbReference type="NCBI Taxonomy" id="281252"/>
    <lineage>
        <taxon>Bacteria</taxon>
        <taxon>Pseudomonadati</taxon>
        <taxon>Pseudomonadota</taxon>
        <taxon>Alphaproteobacteria</taxon>
        <taxon>Hyphomicrobiales</taxon>
        <taxon>Stappiaceae</taxon>
        <taxon>Roseibium</taxon>
    </lineage>
</organism>